<reference evidence="10" key="1">
    <citation type="journal article" date="2019" name="Int. J. Syst. Evol. Microbiol.">
        <title>The Global Catalogue of Microorganisms (GCM) 10K type strain sequencing project: providing services to taxonomists for standard genome sequencing and annotation.</title>
        <authorList>
            <consortium name="The Broad Institute Genomics Platform"/>
            <consortium name="The Broad Institute Genome Sequencing Center for Infectious Disease"/>
            <person name="Wu L."/>
            <person name="Ma J."/>
        </authorList>
    </citation>
    <scope>NUCLEOTIDE SEQUENCE [LARGE SCALE GENOMIC DNA]</scope>
    <source>
        <strain evidence="10">JCM 19015</strain>
    </source>
</reference>
<evidence type="ECO:0000256" key="6">
    <source>
        <dbReference type="PIRNR" id="PIRNR002889"/>
    </source>
</evidence>
<evidence type="ECO:0000259" key="8">
    <source>
        <dbReference type="Pfam" id="PF00460"/>
    </source>
</evidence>
<dbReference type="Pfam" id="PF00460">
    <property type="entry name" value="Flg_bb_rod"/>
    <property type="match status" value="1"/>
</dbReference>
<comment type="function">
    <text evidence="5 6">Structural component of flagellum, the bacterial motility apparatus. Part of the rod structure of flagellar basal body.</text>
</comment>
<keyword evidence="9" id="KW-0966">Cell projection</keyword>
<feature type="domain" description="Flagellar basal body rod protein N-terminal" evidence="8">
    <location>
        <begin position="10"/>
        <end position="36"/>
    </location>
</feature>
<gene>
    <name evidence="9" type="primary">flgB</name>
    <name evidence="9" type="ORF">GCM10025783_22060</name>
</gene>
<evidence type="ECO:0000256" key="3">
    <source>
        <dbReference type="ARBA" id="ARBA00014376"/>
    </source>
</evidence>
<sequence>MFDSVTTNALTSALDGLALRQRTIAQNIANVNTPNYHAKLVSFESALANSVQGGDGTAVATTTTSQAPTQQNGNNVSLDSETLNNIETVLRYQFATRAVNMDFSATQTAMRTS</sequence>
<comment type="subunit">
    <text evidence="6">The basal body constitutes a major portion of the flagellar organelle and consists of a number of rings mounted on a central rod.</text>
</comment>
<keyword evidence="4 6" id="KW-0975">Bacterial flagellum</keyword>
<comment type="subcellular location">
    <subcellularLocation>
        <location evidence="1 6">Bacterial flagellum basal body</location>
    </subcellularLocation>
</comment>
<organism evidence="9 10">
    <name type="scientific">Amnibacterium soli</name>
    <dbReference type="NCBI Taxonomy" id="1282736"/>
    <lineage>
        <taxon>Bacteria</taxon>
        <taxon>Bacillati</taxon>
        <taxon>Actinomycetota</taxon>
        <taxon>Actinomycetes</taxon>
        <taxon>Micrococcales</taxon>
        <taxon>Microbacteriaceae</taxon>
        <taxon>Amnibacterium</taxon>
    </lineage>
</organism>
<evidence type="ECO:0000313" key="9">
    <source>
        <dbReference type="EMBL" id="GAA4749379.1"/>
    </source>
</evidence>
<dbReference type="InterPro" id="IPR001444">
    <property type="entry name" value="Flag_bb_rod_N"/>
</dbReference>
<dbReference type="RefSeq" id="WP_345481241.1">
    <property type="nucleotide sequence ID" value="NZ_BAABLP010000004.1"/>
</dbReference>
<feature type="region of interest" description="Disordered" evidence="7">
    <location>
        <begin position="54"/>
        <end position="78"/>
    </location>
</feature>
<comment type="caution">
    <text evidence="9">The sequence shown here is derived from an EMBL/GenBank/DDBJ whole genome shotgun (WGS) entry which is preliminary data.</text>
</comment>
<keyword evidence="9" id="KW-0969">Cilium</keyword>
<dbReference type="Proteomes" id="UP001500121">
    <property type="component" value="Unassembled WGS sequence"/>
</dbReference>
<dbReference type="EMBL" id="BAABLP010000004">
    <property type="protein sequence ID" value="GAA4749379.1"/>
    <property type="molecule type" value="Genomic_DNA"/>
</dbReference>
<protein>
    <recommendedName>
        <fullName evidence="3 6">Flagellar basal body rod protein FlgB</fullName>
    </recommendedName>
</protein>
<evidence type="ECO:0000313" key="10">
    <source>
        <dbReference type="Proteomes" id="UP001500121"/>
    </source>
</evidence>
<feature type="compositionally biased region" description="Low complexity" evidence="7">
    <location>
        <begin position="57"/>
        <end position="71"/>
    </location>
</feature>
<evidence type="ECO:0000256" key="7">
    <source>
        <dbReference type="SAM" id="MobiDB-lite"/>
    </source>
</evidence>
<evidence type="ECO:0000256" key="2">
    <source>
        <dbReference type="ARBA" id="ARBA00009677"/>
    </source>
</evidence>
<proteinExistence type="inferred from homology"/>
<evidence type="ECO:0000256" key="4">
    <source>
        <dbReference type="ARBA" id="ARBA00023143"/>
    </source>
</evidence>
<evidence type="ECO:0000256" key="1">
    <source>
        <dbReference type="ARBA" id="ARBA00004117"/>
    </source>
</evidence>
<dbReference type="PIRSF" id="PIRSF002889">
    <property type="entry name" value="Rod_FlgB"/>
    <property type="match status" value="1"/>
</dbReference>
<keyword evidence="10" id="KW-1185">Reference proteome</keyword>
<comment type="similarity">
    <text evidence="2 6">Belongs to the flagella basal body rod proteins family.</text>
</comment>
<name>A0ABP8Z8E0_9MICO</name>
<accession>A0ABP8Z8E0</accession>
<evidence type="ECO:0000256" key="5">
    <source>
        <dbReference type="ARBA" id="ARBA00024934"/>
    </source>
</evidence>
<keyword evidence="9" id="KW-0282">Flagellum</keyword>
<dbReference type="InterPro" id="IPR006300">
    <property type="entry name" value="FlgB"/>
</dbReference>